<dbReference type="EMBL" id="GDRN01084042">
    <property type="protein sequence ID" value="JAI61564.1"/>
    <property type="molecule type" value="Transcribed_RNA"/>
</dbReference>
<sequence length="414" mass="46716">MASVIGQFLRRSSTLVRISCTAQARVASGLPHVQQYSSSSSSSTVEESMTSPEGGARMSKSMLAYQQRAEAHDKFMADQIAEYEIGRRHLANIMGEDPETFTQEDINAAIQYLLPSGLFEPTARPAMKHPSEVFIKKKAAEFDISGRPFHTFFYTGYPAYYQALHDLGKTMISLDQFANRMAHLKVENKESQAFNCGGSAWVSKAELSNIFLEELHDKHYIFFIRSMNRLIEHPYSSRAQDFIMRFRKVVITTQNKEEIPKLMYTAEGIPYMTGSGKRKHAEATVTVYGRGCGKIEINGQDMRFFKVIQDREQVVFPLQFTNLLGKVDLVANVTGAGLSSSAGAIRLATALALRSFVDEHMREKMRLGEEGFSNILCIFPCHPPFVCILFSFSLMCSQVLQYLDLHLSFFKYLC</sequence>
<dbReference type="InterPro" id="IPR000754">
    <property type="entry name" value="Ribosomal_uS9"/>
</dbReference>
<evidence type="ECO:0000256" key="4">
    <source>
        <dbReference type="SAM" id="MobiDB-lite"/>
    </source>
</evidence>
<name>A0A0P4WBD9_SCYOL</name>
<evidence type="ECO:0000313" key="5">
    <source>
        <dbReference type="EMBL" id="JAI61564.1"/>
    </source>
</evidence>
<evidence type="ECO:0000256" key="3">
    <source>
        <dbReference type="ARBA" id="ARBA00023274"/>
    </source>
</evidence>
<dbReference type="PANTHER" id="PTHR21569">
    <property type="entry name" value="RIBOSOMAL PROTEIN S9"/>
    <property type="match status" value="1"/>
</dbReference>
<organism evidence="5">
    <name type="scientific">Scylla olivacea</name>
    <name type="common">Orange mud crab</name>
    <name type="synonym">Cancer olivacea</name>
    <dbReference type="NCBI Taxonomy" id="85551"/>
    <lineage>
        <taxon>Eukaryota</taxon>
        <taxon>Metazoa</taxon>
        <taxon>Ecdysozoa</taxon>
        <taxon>Arthropoda</taxon>
        <taxon>Crustacea</taxon>
        <taxon>Multicrustacea</taxon>
        <taxon>Malacostraca</taxon>
        <taxon>Eumalacostraca</taxon>
        <taxon>Eucarida</taxon>
        <taxon>Decapoda</taxon>
        <taxon>Pleocyemata</taxon>
        <taxon>Brachyura</taxon>
        <taxon>Eubrachyura</taxon>
        <taxon>Portunoidea</taxon>
        <taxon>Portunidae</taxon>
        <taxon>Portuninae</taxon>
        <taxon>Scylla</taxon>
    </lineage>
</organism>
<dbReference type="InterPro" id="IPR014721">
    <property type="entry name" value="Ribsml_uS5_D2-typ_fold_subgr"/>
</dbReference>
<accession>A0A0P4WBD9</accession>
<comment type="similarity">
    <text evidence="1">Belongs to the universal ribosomal protein uS9 family.</text>
</comment>
<dbReference type="SUPFAM" id="SSF54211">
    <property type="entry name" value="Ribosomal protein S5 domain 2-like"/>
    <property type="match status" value="1"/>
</dbReference>
<dbReference type="PANTHER" id="PTHR21569:SF1">
    <property type="entry name" value="SMALL RIBOSOMAL SUBUNIT PROTEIN US9M"/>
    <property type="match status" value="1"/>
</dbReference>
<dbReference type="Gene3D" id="3.30.230.10">
    <property type="match status" value="1"/>
</dbReference>
<protein>
    <submittedName>
        <fullName evidence="5">Uncharacterized protein</fullName>
    </submittedName>
</protein>
<feature type="compositionally biased region" description="Low complexity" evidence="4">
    <location>
        <begin position="37"/>
        <end position="51"/>
    </location>
</feature>
<proteinExistence type="inferred from homology"/>
<feature type="region of interest" description="Disordered" evidence="4">
    <location>
        <begin position="31"/>
        <end position="58"/>
    </location>
</feature>
<dbReference type="InterPro" id="IPR020568">
    <property type="entry name" value="Ribosomal_Su5_D2-typ_SF"/>
</dbReference>
<dbReference type="GO" id="GO:0003723">
    <property type="term" value="F:RNA binding"/>
    <property type="evidence" value="ECO:0007669"/>
    <property type="project" value="TreeGrafter"/>
</dbReference>
<evidence type="ECO:0000256" key="1">
    <source>
        <dbReference type="ARBA" id="ARBA00005251"/>
    </source>
</evidence>
<dbReference type="Pfam" id="PF00380">
    <property type="entry name" value="Ribosomal_S9"/>
    <property type="match status" value="1"/>
</dbReference>
<dbReference type="GO" id="GO:0006412">
    <property type="term" value="P:translation"/>
    <property type="evidence" value="ECO:0007669"/>
    <property type="project" value="InterPro"/>
</dbReference>
<keyword evidence="2" id="KW-0689">Ribosomal protein</keyword>
<dbReference type="GO" id="GO:0003735">
    <property type="term" value="F:structural constituent of ribosome"/>
    <property type="evidence" value="ECO:0007669"/>
    <property type="project" value="InterPro"/>
</dbReference>
<dbReference type="GO" id="GO:0005763">
    <property type="term" value="C:mitochondrial small ribosomal subunit"/>
    <property type="evidence" value="ECO:0007669"/>
    <property type="project" value="TreeGrafter"/>
</dbReference>
<dbReference type="AlphaFoldDB" id="A0A0P4WBD9"/>
<evidence type="ECO:0000256" key="2">
    <source>
        <dbReference type="ARBA" id="ARBA00022980"/>
    </source>
</evidence>
<keyword evidence="3" id="KW-0687">Ribonucleoprotein</keyword>
<reference evidence="5" key="1">
    <citation type="submission" date="2015-09" db="EMBL/GenBank/DDBJ databases">
        <title>Scylla olivacea transcriptome.</title>
        <authorList>
            <person name="Ikhwanuddin M."/>
        </authorList>
    </citation>
    <scope>NUCLEOTIDE SEQUENCE</scope>
</reference>